<feature type="signal peptide" evidence="1">
    <location>
        <begin position="1"/>
        <end position="22"/>
    </location>
</feature>
<sequence>MNKRIFCLPLSLLFIVTGIVSAQNKSAGINLSVWKGISTQPADSAQTTYFNLGILSTMNRLNGVGFNAFGSVIGGNMNGIQFSGLANIVGGSMRGVQLSGISNINGNNMVGLSATGLVNIAGNQSKGVLLSGMTNISGDNTSGVMASGIMNISGDGASGVHLAGLANITGATFNGVTAGGLLNVIGEHLNGVQISGFANIVASRMNGAQIGLGNYATKAKGVQIGLVNYYKNEMKGFQLGLVNANPDTKVQMMIFGGNATKINIGARFKNKLFYTIIGAGTHYLDFSDKFSAALFYRGGIWLPLCKDLTISGDLGYQHIETFKNKDYGIPARLYGLQARLNLEYQITKKFGIFASGGYGGSRYYNKDITYDKGVIAEAGIVLF</sequence>
<keyword evidence="1" id="KW-0732">Signal</keyword>
<dbReference type="AlphaFoldDB" id="A0A413VML3"/>
<proteinExistence type="predicted"/>
<comment type="caution">
    <text evidence="2">The sequence shown here is derived from an EMBL/GenBank/DDBJ whole genome shotgun (WGS) entry which is preliminary data.</text>
</comment>
<reference evidence="2 3" key="1">
    <citation type="submission" date="2018-08" db="EMBL/GenBank/DDBJ databases">
        <title>A genome reference for cultivated species of the human gut microbiota.</title>
        <authorList>
            <person name="Zou Y."/>
            <person name="Xue W."/>
            <person name="Luo G."/>
        </authorList>
    </citation>
    <scope>NUCLEOTIDE SEQUENCE [LARGE SCALE GENOMIC DNA]</scope>
    <source>
        <strain evidence="2 3">AM40-30BH</strain>
    </source>
</reference>
<evidence type="ECO:0000313" key="2">
    <source>
        <dbReference type="EMBL" id="RHB34782.1"/>
    </source>
</evidence>
<accession>A0A413VML3</accession>
<name>A0A413VML3_9BACE</name>
<dbReference type="InterPro" id="IPR058093">
    <property type="entry name" value="LA_2272-like"/>
</dbReference>
<dbReference type="EMBL" id="QSGO01000008">
    <property type="protein sequence ID" value="RHB34782.1"/>
    <property type="molecule type" value="Genomic_DNA"/>
</dbReference>
<evidence type="ECO:0000313" key="3">
    <source>
        <dbReference type="Proteomes" id="UP000284379"/>
    </source>
</evidence>
<protein>
    <submittedName>
        <fullName evidence="2">Uncharacterized protein</fullName>
    </submittedName>
</protein>
<evidence type="ECO:0000256" key="1">
    <source>
        <dbReference type="SAM" id="SignalP"/>
    </source>
</evidence>
<dbReference type="NCBIfam" id="NF047436">
    <property type="entry name" value="LA_2272_repeat"/>
    <property type="match status" value="1"/>
</dbReference>
<feature type="chain" id="PRO_5019394143" evidence="1">
    <location>
        <begin position="23"/>
        <end position="383"/>
    </location>
</feature>
<dbReference type="Proteomes" id="UP000284379">
    <property type="component" value="Unassembled WGS sequence"/>
</dbReference>
<organism evidence="2 3">
    <name type="scientific">Bacteroides nordii</name>
    <dbReference type="NCBI Taxonomy" id="291645"/>
    <lineage>
        <taxon>Bacteria</taxon>
        <taxon>Pseudomonadati</taxon>
        <taxon>Bacteroidota</taxon>
        <taxon>Bacteroidia</taxon>
        <taxon>Bacteroidales</taxon>
        <taxon>Bacteroidaceae</taxon>
        <taxon>Bacteroides</taxon>
    </lineage>
</organism>
<gene>
    <name evidence="2" type="ORF">DW888_12415</name>
</gene>
<dbReference type="RefSeq" id="WP_122201684.1">
    <property type="nucleotide sequence ID" value="NZ_CABJFV010000008.1"/>
</dbReference>